<proteinExistence type="inferred from homology"/>
<feature type="DNA-binding region" description="OmpR/PhoB-type" evidence="3">
    <location>
        <begin position="1"/>
        <end position="96"/>
    </location>
</feature>
<dbReference type="SMART" id="SM00862">
    <property type="entry name" value="Trans_reg_C"/>
    <property type="match status" value="1"/>
</dbReference>
<dbReference type="PANTHER" id="PTHR47691">
    <property type="entry name" value="REGULATOR-RELATED"/>
    <property type="match status" value="1"/>
</dbReference>
<dbReference type="InterPro" id="IPR058852">
    <property type="entry name" value="HTH_77"/>
</dbReference>
<dbReference type="SUPFAM" id="SSF52540">
    <property type="entry name" value="P-loop containing nucleoside triphosphate hydrolases"/>
    <property type="match status" value="1"/>
</dbReference>
<dbReference type="CDD" id="cd15831">
    <property type="entry name" value="BTAD"/>
    <property type="match status" value="1"/>
</dbReference>
<dbReference type="EMBL" id="JAXCEI010000003">
    <property type="protein sequence ID" value="MFA1539071.1"/>
    <property type="molecule type" value="Genomic_DNA"/>
</dbReference>
<dbReference type="RefSeq" id="WP_371948686.1">
    <property type="nucleotide sequence ID" value="NZ_JAXCEI010000003.1"/>
</dbReference>
<dbReference type="InterPro" id="IPR011990">
    <property type="entry name" value="TPR-like_helical_dom_sf"/>
</dbReference>
<dbReference type="PANTHER" id="PTHR47691:SF3">
    <property type="entry name" value="HTH-TYPE TRANSCRIPTIONAL REGULATOR RV0890C-RELATED"/>
    <property type="match status" value="1"/>
</dbReference>
<reference evidence="5 6" key="1">
    <citation type="submission" date="2023-11" db="EMBL/GenBank/DDBJ databases">
        <title>Actinomadura monticuli sp. nov., isolated from volcanic ash.</title>
        <authorList>
            <person name="Lee S.D."/>
            <person name="Yang H."/>
            <person name="Kim I.S."/>
        </authorList>
    </citation>
    <scope>NUCLEOTIDE SEQUENCE [LARGE SCALE GENOMIC DNA]</scope>
    <source>
        <strain evidence="5 6">DLS-62</strain>
    </source>
</reference>
<dbReference type="PROSITE" id="PS51755">
    <property type="entry name" value="OMPR_PHOB"/>
    <property type="match status" value="1"/>
</dbReference>
<evidence type="ECO:0000256" key="3">
    <source>
        <dbReference type="PROSITE-ProRule" id="PRU01091"/>
    </source>
</evidence>
<organism evidence="5 6">
    <name type="scientific">Actinomadura monticuli</name>
    <dbReference type="NCBI Taxonomy" id="3097367"/>
    <lineage>
        <taxon>Bacteria</taxon>
        <taxon>Bacillati</taxon>
        <taxon>Actinomycetota</taxon>
        <taxon>Actinomycetes</taxon>
        <taxon>Streptosporangiales</taxon>
        <taxon>Thermomonosporaceae</taxon>
        <taxon>Actinomadura</taxon>
    </lineage>
</organism>
<protein>
    <submittedName>
        <fullName evidence="5">BTAD domain-containing putative transcriptional regulator</fullName>
    </submittedName>
</protein>
<dbReference type="InterPro" id="IPR027417">
    <property type="entry name" value="P-loop_NTPase"/>
</dbReference>
<evidence type="ECO:0000313" key="5">
    <source>
        <dbReference type="EMBL" id="MFA1539071.1"/>
    </source>
</evidence>
<dbReference type="Gene3D" id="1.10.10.10">
    <property type="entry name" value="Winged helix-like DNA-binding domain superfamily/Winged helix DNA-binding domain"/>
    <property type="match status" value="1"/>
</dbReference>
<keyword evidence="6" id="KW-1185">Reference proteome</keyword>
<dbReference type="Pfam" id="PF13401">
    <property type="entry name" value="AAA_22"/>
    <property type="match status" value="1"/>
</dbReference>
<gene>
    <name evidence="5" type="ORF">SM611_09030</name>
</gene>
<dbReference type="InterPro" id="IPR001867">
    <property type="entry name" value="OmpR/PhoB-type_DNA-bd"/>
</dbReference>
<dbReference type="InterPro" id="IPR036388">
    <property type="entry name" value="WH-like_DNA-bd_sf"/>
</dbReference>
<dbReference type="SMART" id="SM01043">
    <property type="entry name" value="BTAD"/>
    <property type="match status" value="1"/>
</dbReference>
<dbReference type="SUPFAM" id="SSF48452">
    <property type="entry name" value="TPR-like"/>
    <property type="match status" value="1"/>
</dbReference>
<accession>A0ABV4Q8R4</accession>
<keyword evidence="2 3" id="KW-0238">DNA-binding</keyword>
<dbReference type="InterPro" id="IPR016032">
    <property type="entry name" value="Sig_transdc_resp-reg_C-effctor"/>
</dbReference>
<evidence type="ECO:0000256" key="1">
    <source>
        <dbReference type="ARBA" id="ARBA00005820"/>
    </source>
</evidence>
<name>A0ABV4Q8R4_9ACTN</name>
<comment type="similarity">
    <text evidence="1">Belongs to the AfsR/DnrI/RedD regulatory family.</text>
</comment>
<dbReference type="InterPro" id="IPR005158">
    <property type="entry name" value="BTAD"/>
</dbReference>
<evidence type="ECO:0000259" key="4">
    <source>
        <dbReference type="PROSITE" id="PS51755"/>
    </source>
</evidence>
<dbReference type="Pfam" id="PF00486">
    <property type="entry name" value="Trans_reg_C"/>
    <property type="match status" value="1"/>
</dbReference>
<comment type="caution">
    <text evidence="5">The sequence shown here is derived from an EMBL/GenBank/DDBJ whole genome shotgun (WGS) entry which is preliminary data.</text>
</comment>
<dbReference type="Gene3D" id="3.40.50.300">
    <property type="entry name" value="P-loop containing nucleotide triphosphate hydrolases"/>
    <property type="match status" value="1"/>
</dbReference>
<feature type="domain" description="OmpR/PhoB-type" evidence="4">
    <location>
        <begin position="1"/>
        <end position="96"/>
    </location>
</feature>
<evidence type="ECO:0000313" key="6">
    <source>
        <dbReference type="Proteomes" id="UP001569963"/>
    </source>
</evidence>
<dbReference type="Pfam" id="PF03704">
    <property type="entry name" value="BTAD"/>
    <property type="match status" value="1"/>
</dbReference>
<evidence type="ECO:0000256" key="2">
    <source>
        <dbReference type="ARBA" id="ARBA00023125"/>
    </source>
</evidence>
<dbReference type="PRINTS" id="PR00364">
    <property type="entry name" value="DISEASERSIST"/>
</dbReference>
<dbReference type="SUPFAM" id="SSF46894">
    <property type="entry name" value="C-terminal effector domain of the bipartite response regulators"/>
    <property type="match status" value="1"/>
</dbReference>
<dbReference type="Gene3D" id="1.25.40.10">
    <property type="entry name" value="Tetratricopeptide repeat domain"/>
    <property type="match status" value="1"/>
</dbReference>
<dbReference type="Pfam" id="PF25872">
    <property type="entry name" value="HTH_77"/>
    <property type="match status" value="1"/>
</dbReference>
<dbReference type="Proteomes" id="UP001569963">
    <property type="component" value="Unassembled WGS sequence"/>
</dbReference>
<sequence>MRVRHEFGVLGPLEVRRDGVPLAIGATKLRLLLAALLVDAGHVVPVGTLAGRLWGENPPAQARNTLQNYVLRLRRALGEGGAGIVLTHPRGYLAEVEPDALDLHRFGSLVRRGRAELEAGGAADRAAALLRQALGLWRGEPLSDLPPDLLQDVVPTLAEQRLDAVELCIDADLALGRAAHVLPELRNLIGTHPLRERFWAQRMRALYQCGRQAEALECYRAVAALLADELGIDPGAELQDLHRRILAAAPELRPASGPGAEPRTRRQGNLPAETTTFVGRERLLQEARRTLDGARLVTMTGVGGVGKTRLALRVAAESAASFPDGTWLADLAVLAPRTGAEQLDRTVAESLGLRDQSARAPADAVADHLRDRRVLLVLDNCEHLVQAVAALALRLLRAAPGLRILATSRERLGVPGEHVLVVPGLAVPDEEDGTGAAGPAGCADAVRLLADRAAASAPGFAVTGRNRDAAVQLCRRLDGIPLAIELAAVRLGSIGVEEILARLDDRFRLLSMPRARPGGRYRQTLGGVVDWSHELCTPGERLLWARLSVFAGGFDLEAAEAVCAGEGIARDAVMDLLAGLVDKSIVMAGDAEGRTRYRMLETIRGYGWRRLREQGGQDEMRVRHSRHYRDLAVRAATGWYGPDEIAWLRRLRRELPDVRAALEFCGGAPEHAGTGLEIAVNLIRARSWFFSGTIGEGRHWLERLSARLDRPPAGPGGHAAAMRAFLVIVQGDREAVPAAMAECRAAVGPRSPESAYLEGLHDLLIQGDPRSLGRLARAREGFRAAGRPGDALMATMFWTMSAVFLGARDIAFHACDVFRAETETAPAEWLASWALWSAGLAELWHGEPVRALPLLRDAVVRQRSVEDEWGPVWDVEALAWTAAAIGRHRHSAVLLGAAHGMRTATGVAMIGLAPFQAAHAEAERLVRGALSEEAYAEAWGRGDTAEDAVGLALAVVDELSPSRRDAGEGVTGA</sequence>
<dbReference type="InterPro" id="IPR049945">
    <property type="entry name" value="AAA_22"/>
</dbReference>